<dbReference type="EMBL" id="CAXLJM020000068">
    <property type="protein sequence ID" value="CAL8124445.1"/>
    <property type="molecule type" value="Genomic_DNA"/>
</dbReference>
<dbReference type="Pfam" id="PF00023">
    <property type="entry name" value="Ank"/>
    <property type="match status" value="2"/>
</dbReference>
<feature type="repeat" description="ANK" evidence="3">
    <location>
        <begin position="19"/>
        <end position="56"/>
    </location>
</feature>
<dbReference type="SMART" id="SM00248">
    <property type="entry name" value="ANK"/>
    <property type="match status" value="6"/>
</dbReference>
<proteinExistence type="predicted"/>
<dbReference type="PROSITE" id="PS50088">
    <property type="entry name" value="ANK_REPEAT"/>
    <property type="match status" value="4"/>
</dbReference>
<keyword evidence="1" id="KW-0677">Repeat</keyword>
<dbReference type="PANTHER" id="PTHR24198:SF165">
    <property type="entry name" value="ANKYRIN REPEAT-CONTAINING PROTEIN-RELATED"/>
    <property type="match status" value="1"/>
</dbReference>
<gene>
    <name evidence="4" type="ORF">ODALV1_LOCUS20614</name>
</gene>
<evidence type="ECO:0000256" key="3">
    <source>
        <dbReference type="PROSITE-ProRule" id="PRU00023"/>
    </source>
</evidence>
<dbReference type="InterPro" id="IPR002110">
    <property type="entry name" value="Ankyrin_rpt"/>
</dbReference>
<feature type="repeat" description="ANK" evidence="3">
    <location>
        <begin position="206"/>
        <end position="238"/>
    </location>
</feature>
<feature type="repeat" description="ANK" evidence="3">
    <location>
        <begin position="57"/>
        <end position="94"/>
    </location>
</feature>
<evidence type="ECO:0000256" key="1">
    <source>
        <dbReference type="ARBA" id="ARBA00022737"/>
    </source>
</evidence>
<organism evidence="4 5">
    <name type="scientific">Orchesella dallaii</name>
    <dbReference type="NCBI Taxonomy" id="48710"/>
    <lineage>
        <taxon>Eukaryota</taxon>
        <taxon>Metazoa</taxon>
        <taxon>Ecdysozoa</taxon>
        <taxon>Arthropoda</taxon>
        <taxon>Hexapoda</taxon>
        <taxon>Collembola</taxon>
        <taxon>Entomobryomorpha</taxon>
        <taxon>Entomobryoidea</taxon>
        <taxon>Orchesellidae</taxon>
        <taxon>Orchesellinae</taxon>
        <taxon>Orchesella</taxon>
    </lineage>
</organism>
<name>A0ABP1RAC3_9HEXA</name>
<evidence type="ECO:0008006" key="6">
    <source>
        <dbReference type="Google" id="ProtNLM"/>
    </source>
</evidence>
<protein>
    <recommendedName>
        <fullName evidence="6">Ankyrin repeat protein</fullName>
    </recommendedName>
</protein>
<evidence type="ECO:0000313" key="4">
    <source>
        <dbReference type="EMBL" id="CAL8124445.1"/>
    </source>
</evidence>
<dbReference type="Gene3D" id="1.25.40.20">
    <property type="entry name" value="Ankyrin repeat-containing domain"/>
    <property type="match status" value="2"/>
</dbReference>
<keyword evidence="2 3" id="KW-0040">ANK repeat</keyword>
<reference evidence="4 5" key="1">
    <citation type="submission" date="2024-08" db="EMBL/GenBank/DDBJ databases">
        <authorList>
            <person name="Cucini C."/>
            <person name="Frati F."/>
        </authorList>
    </citation>
    <scope>NUCLEOTIDE SEQUENCE [LARGE SCALE GENOMIC DNA]</scope>
</reference>
<dbReference type="PANTHER" id="PTHR24198">
    <property type="entry name" value="ANKYRIN REPEAT AND PROTEIN KINASE DOMAIN-CONTAINING PROTEIN"/>
    <property type="match status" value="1"/>
</dbReference>
<dbReference type="Proteomes" id="UP001642540">
    <property type="component" value="Unassembled WGS sequence"/>
</dbReference>
<dbReference type="SUPFAM" id="SSF48403">
    <property type="entry name" value="Ankyrin repeat"/>
    <property type="match status" value="1"/>
</dbReference>
<sequence length="314" mass="34783">MKLLLSLKPKLIESVVRPNKRTPLHFAVEEKFENGKQLELIQFLIEHNANVSAVDARGNTPLLLAVLPNPSSPELISIIRLLIENNADPNILDTCGHTFLCNAAGNVGPSTFHEIFSYFVTRPNANMFNIMKMQGNLGSTVLHEAVYHFELLNETLQLINDLNLDFSAVDKKGDTIFHYAIWGGRDVSFLKTLIRYGADWEIENESKENSLHWAAGYGNLHAIKLLIDLGVDVNAVNIVGDTALSSLFVASETPPSNTFELVKELLNYGANVDIVNNCGKSALKMAQYKADTGEIDQSVVDLMVKASKRTIFEL</sequence>
<dbReference type="PROSITE" id="PS50297">
    <property type="entry name" value="ANK_REP_REGION"/>
    <property type="match status" value="3"/>
</dbReference>
<keyword evidence="5" id="KW-1185">Reference proteome</keyword>
<evidence type="ECO:0000256" key="2">
    <source>
        <dbReference type="ARBA" id="ARBA00023043"/>
    </source>
</evidence>
<dbReference type="InterPro" id="IPR036770">
    <property type="entry name" value="Ankyrin_rpt-contain_sf"/>
</dbReference>
<comment type="caution">
    <text evidence="4">The sequence shown here is derived from an EMBL/GenBank/DDBJ whole genome shotgun (WGS) entry which is preliminary data.</text>
</comment>
<accession>A0ABP1RAC3</accession>
<evidence type="ECO:0000313" key="5">
    <source>
        <dbReference type="Proteomes" id="UP001642540"/>
    </source>
</evidence>
<dbReference type="Pfam" id="PF12796">
    <property type="entry name" value="Ank_2"/>
    <property type="match status" value="1"/>
</dbReference>
<feature type="repeat" description="ANK" evidence="3">
    <location>
        <begin position="172"/>
        <end position="205"/>
    </location>
</feature>